<dbReference type="EMBL" id="JACIDM010000003">
    <property type="protein sequence ID" value="MBB4083980.1"/>
    <property type="molecule type" value="Genomic_DNA"/>
</dbReference>
<organism evidence="2 3">
    <name type="scientific">Brevundimonas lenta</name>
    <dbReference type="NCBI Taxonomy" id="424796"/>
    <lineage>
        <taxon>Bacteria</taxon>
        <taxon>Pseudomonadati</taxon>
        <taxon>Pseudomonadota</taxon>
        <taxon>Alphaproteobacteria</taxon>
        <taxon>Caulobacterales</taxon>
        <taxon>Caulobacteraceae</taxon>
        <taxon>Brevundimonas</taxon>
    </lineage>
</organism>
<feature type="transmembrane region" description="Helical" evidence="1">
    <location>
        <begin position="42"/>
        <end position="61"/>
    </location>
</feature>
<dbReference type="RefSeq" id="WP_183205115.1">
    <property type="nucleotide sequence ID" value="NZ_BAAAER010000003.1"/>
</dbReference>
<keyword evidence="1" id="KW-0472">Membrane</keyword>
<keyword evidence="3" id="KW-1185">Reference proteome</keyword>
<comment type="caution">
    <text evidence="2">The sequence shown here is derived from an EMBL/GenBank/DDBJ whole genome shotgun (WGS) entry which is preliminary data.</text>
</comment>
<keyword evidence="1" id="KW-0812">Transmembrane</keyword>
<evidence type="ECO:0000313" key="2">
    <source>
        <dbReference type="EMBL" id="MBB4083980.1"/>
    </source>
</evidence>
<accession>A0A7W6JF29</accession>
<evidence type="ECO:0000256" key="1">
    <source>
        <dbReference type="SAM" id="Phobius"/>
    </source>
</evidence>
<dbReference type="InterPro" id="IPR010718">
    <property type="entry name" value="DUF1294"/>
</dbReference>
<dbReference type="InterPro" id="IPR012156">
    <property type="entry name" value="Cold_shock_CspA"/>
</dbReference>
<reference evidence="2 3" key="1">
    <citation type="submission" date="2020-08" db="EMBL/GenBank/DDBJ databases">
        <title>Genomic Encyclopedia of Type Strains, Phase IV (KMG-IV): sequencing the most valuable type-strain genomes for metagenomic binning, comparative biology and taxonomic classification.</title>
        <authorList>
            <person name="Goeker M."/>
        </authorList>
    </citation>
    <scope>NUCLEOTIDE SEQUENCE [LARGE SCALE GENOMIC DNA]</scope>
    <source>
        <strain evidence="2 3">DSM 23960</strain>
    </source>
</reference>
<dbReference type="AlphaFoldDB" id="A0A7W6JF29"/>
<feature type="transmembrane region" description="Helical" evidence="1">
    <location>
        <begin position="73"/>
        <end position="92"/>
    </location>
</feature>
<dbReference type="Proteomes" id="UP000529946">
    <property type="component" value="Unassembled WGS sequence"/>
</dbReference>
<keyword evidence="1" id="KW-1133">Transmembrane helix</keyword>
<sequence>MAADLPIGLLAALAVAGAVAFSLFAIDKQRAREDGRRIPERVLLLAALFGGAGAWLGQQLLRHKTRKQPFRTLLGAVLLLHILGVAVLLWTLSR</sequence>
<name>A0A7W6JF29_9CAUL</name>
<evidence type="ECO:0000313" key="3">
    <source>
        <dbReference type="Proteomes" id="UP000529946"/>
    </source>
</evidence>
<protein>
    <submittedName>
        <fullName evidence="2">Uncharacterized membrane protein YsdA (DUF1294 family)</fullName>
    </submittedName>
</protein>
<dbReference type="Pfam" id="PF06961">
    <property type="entry name" value="DUF1294"/>
    <property type="match status" value="1"/>
</dbReference>
<gene>
    <name evidence="2" type="ORF">GGR12_002868</name>
</gene>
<feature type="transmembrane region" description="Helical" evidence="1">
    <location>
        <begin position="6"/>
        <end position="26"/>
    </location>
</feature>
<dbReference type="PIRSF" id="PIRSF002599">
    <property type="entry name" value="Cold_shock_A"/>
    <property type="match status" value="1"/>
</dbReference>
<dbReference type="GO" id="GO:0003676">
    <property type="term" value="F:nucleic acid binding"/>
    <property type="evidence" value="ECO:0007669"/>
    <property type="project" value="InterPro"/>
</dbReference>
<proteinExistence type="predicted"/>